<dbReference type="GO" id="GO:0042834">
    <property type="term" value="F:peptidoglycan binding"/>
    <property type="evidence" value="ECO:0007669"/>
    <property type="project" value="InterPro"/>
</dbReference>
<dbReference type="InterPro" id="IPR036680">
    <property type="entry name" value="SPOR-like_sf"/>
</dbReference>
<evidence type="ECO:0000313" key="3">
    <source>
        <dbReference type="EMBL" id="OPX49207.1"/>
    </source>
</evidence>
<keyword evidence="2" id="KW-1133">Transmembrane helix</keyword>
<dbReference type="Proteomes" id="UP000191448">
    <property type="component" value="Unassembled WGS sequence"/>
</dbReference>
<organism evidence="3 4">
    <name type="scientific">Clostridium thermobutyricum DSM 4928</name>
    <dbReference type="NCBI Taxonomy" id="1121339"/>
    <lineage>
        <taxon>Bacteria</taxon>
        <taxon>Bacillati</taxon>
        <taxon>Bacillota</taxon>
        <taxon>Clostridia</taxon>
        <taxon>Eubacteriales</taxon>
        <taxon>Clostridiaceae</taxon>
        <taxon>Clostridium</taxon>
    </lineage>
</organism>
<evidence type="ECO:0008006" key="5">
    <source>
        <dbReference type="Google" id="ProtNLM"/>
    </source>
</evidence>
<comment type="caution">
    <text evidence="3">The sequence shown here is derived from an EMBL/GenBank/DDBJ whole genome shotgun (WGS) entry which is preliminary data.</text>
</comment>
<feature type="region of interest" description="Disordered" evidence="1">
    <location>
        <begin position="53"/>
        <end position="93"/>
    </location>
</feature>
<evidence type="ECO:0000313" key="4">
    <source>
        <dbReference type="Proteomes" id="UP000191448"/>
    </source>
</evidence>
<protein>
    <recommendedName>
        <fullName evidence="5">SPOR domain-containing protein</fullName>
    </recommendedName>
</protein>
<dbReference type="OrthoDB" id="1936130at2"/>
<evidence type="ECO:0000256" key="2">
    <source>
        <dbReference type="SAM" id="Phobius"/>
    </source>
</evidence>
<dbReference type="RefSeq" id="WP_080022247.1">
    <property type="nucleotide sequence ID" value="NZ_LTAY01000026.1"/>
</dbReference>
<keyword evidence="2" id="KW-0472">Membrane</keyword>
<reference evidence="3 4" key="1">
    <citation type="submission" date="2016-02" db="EMBL/GenBank/DDBJ databases">
        <title>Genome sequence of Clostridium thermobutyricum DSM 4928.</title>
        <authorList>
            <person name="Poehlein A."/>
            <person name="Daniel R."/>
        </authorList>
    </citation>
    <scope>NUCLEOTIDE SEQUENCE [LARGE SCALE GENOMIC DNA]</scope>
    <source>
        <strain evidence="3 4">DSM 4928</strain>
    </source>
</reference>
<gene>
    <name evidence="3" type="ORF">CLTHE_09620</name>
</gene>
<name>A0A1V4SXF1_9CLOT</name>
<sequence>MRYTRYNNNHNNRNRRGRGPKNNFFFLGLLICIPLAIGIGMIFGPMLFEDKSGEGNNPPEKVTDASSEVKDEGNKEADKSKQEPAEAPKDDNTEKENFYIIQCGVYGKEENAKTALEKIPEGYNKLIAKENDKFKVIAGVYNEEDSKKKSEELTKSQVENVRVKSEIPVKDENSIKIVKIAKAYMDVLKKFENEETKSVNTEEFKKWTNELKTDGNLDENEEVKNLKKHVEELPKDLQRKDSEKSSEFLYNILNKYRV</sequence>
<evidence type="ECO:0000256" key="1">
    <source>
        <dbReference type="SAM" id="MobiDB-lite"/>
    </source>
</evidence>
<feature type="compositionally biased region" description="Basic and acidic residues" evidence="1">
    <location>
        <begin position="61"/>
        <end position="93"/>
    </location>
</feature>
<feature type="transmembrane region" description="Helical" evidence="2">
    <location>
        <begin position="24"/>
        <end position="48"/>
    </location>
</feature>
<proteinExistence type="predicted"/>
<dbReference type="SUPFAM" id="SSF110997">
    <property type="entry name" value="Sporulation related repeat"/>
    <property type="match status" value="1"/>
</dbReference>
<accession>A0A1V4SXF1</accession>
<keyword evidence="2" id="KW-0812">Transmembrane</keyword>
<dbReference type="AlphaFoldDB" id="A0A1V4SXF1"/>
<dbReference type="EMBL" id="LTAY01000026">
    <property type="protein sequence ID" value="OPX49207.1"/>
    <property type="molecule type" value="Genomic_DNA"/>
</dbReference>